<proteinExistence type="predicted"/>
<feature type="region of interest" description="Disordered" evidence="5">
    <location>
        <begin position="889"/>
        <end position="977"/>
    </location>
</feature>
<dbReference type="Proteomes" id="UP000780801">
    <property type="component" value="Unassembled WGS sequence"/>
</dbReference>
<dbReference type="AlphaFoldDB" id="A0A9P6FY17"/>
<feature type="compositionally biased region" description="Gly residues" evidence="5">
    <location>
        <begin position="902"/>
        <end position="912"/>
    </location>
</feature>
<feature type="compositionally biased region" description="Low complexity" evidence="5">
    <location>
        <begin position="18"/>
        <end position="52"/>
    </location>
</feature>
<dbReference type="OrthoDB" id="74178at2759"/>
<feature type="compositionally biased region" description="Polar residues" evidence="5">
    <location>
        <begin position="394"/>
        <end position="408"/>
    </location>
</feature>
<dbReference type="EMBL" id="JAABOA010000773">
    <property type="protein sequence ID" value="KAF9583216.1"/>
    <property type="molecule type" value="Genomic_DNA"/>
</dbReference>
<comment type="caution">
    <text evidence="7">The sequence shown here is derived from an EMBL/GenBank/DDBJ whole genome shotgun (WGS) entry which is preliminary data.</text>
</comment>
<keyword evidence="8" id="KW-1185">Reference proteome</keyword>
<organism evidence="7 8">
    <name type="scientific">Lunasporangiospora selenospora</name>
    <dbReference type="NCBI Taxonomy" id="979761"/>
    <lineage>
        <taxon>Eukaryota</taxon>
        <taxon>Fungi</taxon>
        <taxon>Fungi incertae sedis</taxon>
        <taxon>Mucoromycota</taxon>
        <taxon>Mortierellomycotina</taxon>
        <taxon>Mortierellomycetes</taxon>
        <taxon>Mortierellales</taxon>
        <taxon>Mortierellaceae</taxon>
        <taxon>Lunasporangiospora</taxon>
    </lineage>
</organism>
<evidence type="ECO:0000256" key="3">
    <source>
        <dbReference type="ARBA" id="ARBA00023054"/>
    </source>
</evidence>
<evidence type="ECO:0000256" key="5">
    <source>
        <dbReference type="SAM" id="MobiDB-lite"/>
    </source>
</evidence>
<feature type="compositionally biased region" description="Basic and acidic residues" evidence="5">
    <location>
        <begin position="367"/>
        <end position="393"/>
    </location>
</feature>
<sequence length="1125" mass="124580">MDGDTDSVTVDPITGMITTTSSVKRTSTSSTPPISSSTSPGASNAAALAAAANRERLEQRMRGIFKKPTDSPPSTPPSYSTMIASSSVNVSRVGSPSPSARKSMSTESADEKHVKEKTPENGKDQVKDDVKEEIKEKAPENSRDQFKDDINEEIKEKTPENDLDQVKDDAAKEIKEKSQDEDQDKSRVQDTIAAEPLVKDIPSDDAGKDTVNVEKDKEEETPTTNTHATEPEQVKDAEVTPTETPDGIDEHAADATAAINKDTIDSKTTPKLEDISEAVKDEPSMTDEKEEAFSVTSEEATVSVQEEPSTDSSQEASEESQEQSTVQIETNTKALATSEEESSAVSSDDSENPPDAEEALKANVLDSPKETDDKEALLHVEKEKEEEKTRNKPESQMATTNESVSLVSSPRPAKDGDQQALSDENPLKRVVEQREEQLLKAMQEQSSLIERVRELEESKVADDALLKLRITGLETIVANQKKDLEVARSSQSSAQPKSIQKTLDEQRVLLEEKDEQIKGLLSEGEVLSKKELKNLTTIKTLRMKMIETEKGQIDVQKKLDKVTSDLTDTHSKLTKAQDENKQFSESIKNYLEAAQRQSKQGARMEAEITQLREEKANLQLGLDRAWQELDEARKTSEDLSNQKHAEALEKEKQLTEELQQQVDTLKKESSVVELTLRQEIQELRASLSNREEMAGEKEDQLWMEIKSLQARLEQTDNDSFELQEAMDEARRPLLMQIDVLQKQHLTANRNWEKVEKSLTRRVVDAEEDVAKAQERERIARGKLDEMKSQNTTMEARLETLRTVDTQIRSEMSANKRLLAEQEEAARQAQAELGRERLNRSKALDEAKADMERKWRQSQQVEIERLKQQIQQQQSQLQQLQQQQQQQQQSSQSSKLYQDDSTLGGGSGAGQGSIIGPVPLSAKRPSFSTGPGYMGSPGSVGSPVIVGTSSGGRADRSSNTSVRASFDSTTSPTNMDGLPGALSRTGSSQTISGVLSGNALSGMGGGSSAGTAVAIERLTTITRQLEGQVAFLTEQARSAQKDKDELSEELVRVTMELEDLQKVATKVPGLEQELTLLQDRHRAALEMLGEKTEEVQELRADIVDVKEAYRDQISELLAQLEKARNR</sequence>
<feature type="compositionally biased region" description="Basic and acidic residues" evidence="5">
    <location>
        <begin position="229"/>
        <end position="238"/>
    </location>
</feature>
<comment type="subcellular location">
    <subcellularLocation>
        <location evidence="1">Golgi apparatus</location>
    </subcellularLocation>
</comment>
<protein>
    <recommendedName>
        <fullName evidence="6">TATA element modulatory factor 1 TATA binding domain-containing protein</fullName>
    </recommendedName>
</protein>
<gene>
    <name evidence="7" type="ORF">BGW38_010009</name>
</gene>
<feature type="compositionally biased region" description="Basic and acidic residues" evidence="5">
    <location>
        <begin position="262"/>
        <end position="287"/>
    </location>
</feature>
<evidence type="ECO:0000259" key="6">
    <source>
        <dbReference type="Pfam" id="PF12325"/>
    </source>
</evidence>
<keyword evidence="3 4" id="KW-0175">Coiled coil</keyword>
<evidence type="ECO:0000256" key="2">
    <source>
        <dbReference type="ARBA" id="ARBA00023034"/>
    </source>
</evidence>
<feature type="compositionally biased region" description="Polar residues" evidence="5">
    <location>
        <begin position="294"/>
        <end position="307"/>
    </location>
</feature>
<feature type="coiled-coil region" evidence="4">
    <location>
        <begin position="1021"/>
        <end position="1062"/>
    </location>
</feature>
<dbReference type="InterPro" id="IPR022092">
    <property type="entry name" value="TMF_DNA-bd"/>
</dbReference>
<feature type="coiled-coil region" evidence="4">
    <location>
        <begin position="1087"/>
        <end position="1125"/>
    </location>
</feature>
<feature type="compositionally biased region" description="Acidic residues" evidence="5">
    <location>
        <begin position="338"/>
        <end position="357"/>
    </location>
</feature>
<feature type="domain" description="TATA element modulatory factor 1 TATA binding" evidence="6">
    <location>
        <begin position="1011"/>
        <end position="1115"/>
    </location>
</feature>
<feature type="compositionally biased region" description="Basic and acidic residues" evidence="5">
    <location>
        <begin position="109"/>
        <end position="188"/>
    </location>
</feature>
<dbReference type="Pfam" id="PF12325">
    <property type="entry name" value="TMF_TATA_bd"/>
    <property type="match status" value="1"/>
</dbReference>
<dbReference type="PANTHER" id="PTHR46515">
    <property type="entry name" value="TATA ELEMENT MODULATORY FACTOR TMF1"/>
    <property type="match status" value="1"/>
</dbReference>
<keyword evidence="2" id="KW-0333">Golgi apparatus</keyword>
<name>A0A9P6FY17_9FUNG</name>
<evidence type="ECO:0000313" key="7">
    <source>
        <dbReference type="EMBL" id="KAF9583216.1"/>
    </source>
</evidence>
<dbReference type="Pfam" id="PF12329">
    <property type="entry name" value="TMF_DNA_bd"/>
    <property type="match status" value="1"/>
</dbReference>
<dbReference type="InterPro" id="IPR022091">
    <property type="entry name" value="TMF_TATA-bd"/>
</dbReference>
<dbReference type="GO" id="GO:0005783">
    <property type="term" value="C:endoplasmic reticulum"/>
    <property type="evidence" value="ECO:0007669"/>
    <property type="project" value="TreeGrafter"/>
</dbReference>
<evidence type="ECO:0000256" key="4">
    <source>
        <dbReference type="SAM" id="Coils"/>
    </source>
</evidence>
<feature type="compositionally biased region" description="Polar residues" evidence="5">
    <location>
        <begin position="956"/>
        <end position="973"/>
    </location>
</feature>
<dbReference type="PANTHER" id="PTHR46515:SF1">
    <property type="entry name" value="TATA ELEMENT MODULATORY FACTOR"/>
    <property type="match status" value="1"/>
</dbReference>
<evidence type="ECO:0000313" key="8">
    <source>
        <dbReference type="Proteomes" id="UP000780801"/>
    </source>
</evidence>
<feature type="compositionally biased region" description="Basic and acidic residues" evidence="5">
    <location>
        <begin position="832"/>
        <end position="850"/>
    </location>
</feature>
<feature type="compositionally biased region" description="Polar residues" evidence="5">
    <location>
        <begin position="82"/>
        <end position="107"/>
    </location>
</feature>
<dbReference type="GO" id="GO:0005794">
    <property type="term" value="C:Golgi apparatus"/>
    <property type="evidence" value="ECO:0007669"/>
    <property type="project" value="UniProtKB-SubCell"/>
</dbReference>
<feature type="compositionally biased region" description="Basic and acidic residues" evidence="5">
    <location>
        <begin position="197"/>
        <end position="220"/>
    </location>
</feature>
<evidence type="ECO:0000256" key="1">
    <source>
        <dbReference type="ARBA" id="ARBA00004555"/>
    </source>
</evidence>
<reference evidence="7" key="1">
    <citation type="journal article" date="2020" name="Fungal Divers.">
        <title>Resolving the Mortierellaceae phylogeny through synthesis of multi-gene phylogenetics and phylogenomics.</title>
        <authorList>
            <person name="Vandepol N."/>
            <person name="Liber J."/>
            <person name="Desiro A."/>
            <person name="Na H."/>
            <person name="Kennedy M."/>
            <person name="Barry K."/>
            <person name="Grigoriev I.V."/>
            <person name="Miller A.N."/>
            <person name="O'Donnell K."/>
            <person name="Stajich J.E."/>
            <person name="Bonito G."/>
        </authorList>
    </citation>
    <scope>NUCLEOTIDE SEQUENCE</scope>
    <source>
        <strain evidence="7">KOD1015</strain>
    </source>
</reference>
<accession>A0A9P6FY17</accession>
<feature type="region of interest" description="Disordered" evidence="5">
    <location>
        <begin position="1"/>
        <end position="427"/>
    </location>
</feature>
<dbReference type="InterPro" id="IPR052602">
    <property type="entry name" value="Growth_transcription_reg"/>
</dbReference>
<feature type="region of interest" description="Disordered" evidence="5">
    <location>
        <begin position="829"/>
        <end position="850"/>
    </location>
</feature>